<gene>
    <name evidence="8" type="ORF">MKK02DRAFT_24148</name>
</gene>
<evidence type="ECO:0000313" key="9">
    <source>
        <dbReference type="Proteomes" id="UP001164286"/>
    </source>
</evidence>
<dbReference type="GO" id="GO:0140664">
    <property type="term" value="F:ATP-dependent DNA damage sensor activity"/>
    <property type="evidence" value="ECO:0007669"/>
    <property type="project" value="InterPro"/>
</dbReference>
<keyword evidence="9" id="KW-1185">Reference proteome</keyword>
<feature type="region of interest" description="Disordered" evidence="6">
    <location>
        <begin position="414"/>
        <end position="470"/>
    </location>
</feature>
<dbReference type="Gene3D" id="3.30.230.10">
    <property type="match status" value="1"/>
</dbReference>
<evidence type="ECO:0000256" key="5">
    <source>
        <dbReference type="ARBA" id="ARBA00023242"/>
    </source>
</evidence>
<dbReference type="InterPro" id="IPR036890">
    <property type="entry name" value="HATPase_C_sf"/>
</dbReference>
<dbReference type="AlphaFoldDB" id="A0AA38HA78"/>
<dbReference type="EMBL" id="JAKWFO010000004">
    <property type="protein sequence ID" value="KAI9637283.1"/>
    <property type="molecule type" value="Genomic_DNA"/>
</dbReference>
<dbReference type="SMART" id="SM01340">
    <property type="entry name" value="DNA_mis_repair"/>
    <property type="match status" value="1"/>
</dbReference>
<sequence>MDVDEPAEPAAFEPKGPRPILKLHQDVVNRIAASEIVLRPAAAIKELLENSLDAGSTSIKLSIKEGGLKLIQITDNGHGINRADLPLLCERYATSKLREFKDLSSMRTYGFRGEALASISYCSHVEVVTKTREDGCGWKAHYSDGALVPAKAGAGAEPRPAAANDGTIISAEDLFYNVPMRKRSFKSASEEYNKILDVVTKYAIHNPHCAWVCKKAGSNMPDISTPVDSTARANISLLYTPSLANELLEVPLTTLKPEMLDAKCRGWVSNANSSWARKGGWMLFINNRLVESPKIKKAIDSMYTAYLAKGSNPWVYLSLEMDPAKIDVNVSPSKAEVHFLNEDEMIQAVVSAVHDVLKGANTSRSFTVQTLLPGASEPGAGASGGSARSKSRRKAAPNYKVRTDMAVRTLDGMLAPQHPGQVGEKGTGESEGEDGHGRKGKRRAMGERPEDALELEETDREDEREEGGGAYGVVLAGERGKASGGGSGEIQESMCEFTSITELRRTARKRGSTVEMTEIMSKHAFVGVVDRDLSLCLIQNGTKLYLVNHASLADEHFYQLALRQFGTMHRLRLDPAPSLRDLLWLAVDDEEGVRACGLKVDDVVNRLYDTLMDKREMIDEYFSLRLTEAGAVDSLPMVLRGYTPNMDRLPDFLMRLGVEIDWEDEKACFQGILKELAYFYSPRPVEKDPPDVGVVDAEEEEAGEGEEETTREAEHALWQIQHVLFPSFRRYTAWPAMGKEVVQVANLPDLFRIFERC</sequence>
<dbReference type="Gene3D" id="3.30.565.10">
    <property type="entry name" value="Histidine kinase-like ATPase, C-terminal domain"/>
    <property type="match status" value="1"/>
</dbReference>
<name>A0AA38HA78_9TREE</name>
<dbReference type="FunFam" id="3.30.565.10:FF:000109">
    <property type="entry name" value="Related to MLH1-DNA mismatch repair protein"/>
    <property type="match status" value="1"/>
</dbReference>
<dbReference type="RefSeq" id="XP_052947060.1">
    <property type="nucleotide sequence ID" value="XM_053086847.1"/>
</dbReference>
<feature type="region of interest" description="Disordered" evidence="6">
    <location>
        <begin position="372"/>
        <end position="401"/>
    </location>
</feature>
<accession>A0AA38HA78</accession>
<dbReference type="GO" id="GO:0032389">
    <property type="term" value="C:MutLalpha complex"/>
    <property type="evidence" value="ECO:0007669"/>
    <property type="project" value="TreeGrafter"/>
</dbReference>
<evidence type="ECO:0000256" key="2">
    <source>
        <dbReference type="ARBA" id="ARBA00006082"/>
    </source>
</evidence>
<keyword evidence="4" id="KW-0234">DNA repair</keyword>
<dbReference type="Pfam" id="PF16413">
    <property type="entry name" value="Mlh1_C"/>
    <property type="match status" value="1"/>
</dbReference>
<keyword evidence="3" id="KW-0227">DNA damage</keyword>
<feature type="compositionally biased region" description="Acidic residues" evidence="6">
    <location>
        <begin position="452"/>
        <end position="465"/>
    </location>
</feature>
<organism evidence="8 9">
    <name type="scientific">Dioszegia hungarica</name>
    <dbReference type="NCBI Taxonomy" id="4972"/>
    <lineage>
        <taxon>Eukaryota</taxon>
        <taxon>Fungi</taxon>
        <taxon>Dikarya</taxon>
        <taxon>Basidiomycota</taxon>
        <taxon>Agaricomycotina</taxon>
        <taxon>Tremellomycetes</taxon>
        <taxon>Tremellales</taxon>
        <taxon>Bulleribasidiaceae</taxon>
        <taxon>Dioszegia</taxon>
    </lineage>
</organism>
<dbReference type="Proteomes" id="UP001164286">
    <property type="component" value="Unassembled WGS sequence"/>
</dbReference>
<dbReference type="GO" id="GO:0016887">
    <property type="term" value="F:ATP hydrolysis activity"/>
    <property type="evidence" value="ECO:0007669"/>
    <property type="project" value="InterPro"/>
</dbReference>
<feature type="domain" description="DNA mismatch repair protein S5" evidence="7">
    <location>
        <begin position="235"/>
        <end position="358"/>
    </location>
</feature>
<dbReference type="InterPro" id="IPR020568">
    <property type="entry name" value="Ribosomal_Su5_D2-typ_SF"/>
</dbReference>
<dbReference type="InterPro" id="IPR038973">
    <property type="entry name" value="MutL/Mlh/Pms-like"/>
</dbReference>
<dbReference type="GeneID" id="77726048"/>
<protein>
    <submittedName>
        <fullName evidence="8">MUTL-like protein 1</fullName>
    </submittedName>
</protein>
<dbReference type="InterPro" id="IPR014721">
    <property type="entry name" value="Ribsml_uS5_D2-typ_fold_subgr"/>
</dbReference>
<dbReference type="PANTHER" id="PTHR10073:SF12">
    <property type="entry name" value="DNA MISMATCH REPAIR PROTEIN MLH1"/>
    <property type="match status" value="1"/>
</dbReference>
<dbReference type="InterPro" id="IPR013507">
    <property type="entry name" value="DNA_mismatch_S5_2-like"/>
</dbReference>
<evidence type="ECO:0000256" key="1">
    <source>
        <dbReference type="ARBA" id="ARBA00004123"/>
    </source>
</evidence>
<evidence type="ECO:0000256" key="6">
    <source>
        <dbReference type="SAM" id="MobiDB-lite"/>
    </source>
</evidence>
<dbReference type="Pfam" id="PF01119">
    <property type="entry name" value="DNA_mis_repair"/>
    <property type="match status" value="1"/>
</dbReference>
<evidence type="ECO:0000259" key="7">
    <source>
        <dbReference type="SMART" id="SM01340"/>
    </source>
</evidence>
<comment type="similarity">
    <text evidence="2">Belongs to the DNA mismatch repair MutL/HexB family.</text>
</comment>
<dbReference type="PANTHER" id="PTHR10073">
    <property type="entry name" value="DNA MISMATCH REPAIR PROTEIN MLH, PMS, MUTL"/>
    <property type="match status" value="1"/>
</dbReference>
<evidence type="ECO:0000313" key="8">
    <source>
        <dbReference type="EMBL" id="KAI9637283.1"/>
    </source>
</evidence>
<dbReference type="CDD" id="cd16926">
    <property type="entry name" value="HATPase_MutL-MLH-PMS-like"/>
    <property type="match status" value="1"/>
</dbReference>
<dbReference type="NCBIfam" id="TIGR00585">
    <property type="entry name" value="mutl"/>
    <property type="match status" value="1"/>
</dbReference>
<dbReference type="FunFam" id="3.30.230.10:FF:000014">
    <property type="entry name" value="DNA mismatch repair protein Mlh1"/>
    <property type="match status" value="1"/>
</dbReference>
<proteinExistence type="inferred from homology"/>
<dbReference type="GO" id="GO:0061982">
    <property type="term" value="P:meiosis I cell cycle process"/>
    <property type="evidence" value="ECO:0007669"/>
    <property type="project" value="UniProtKB-ARBA"/>
</dbReference>
<dbReference type="InterPro" id="IPR002099">
    <property type="entry name" value="MutL/Mlh/PMS"/>
</dbReference>
<dbReference type="GO" id="GO:0005524">
    <property type="term" value="F:ATP binding"/>
    <property type="evidence" value="ECO:0007669"/>
    <property type="project" value="InterPro"/>
</dbReference>
<reference evidence="8" key="1">
    <citation type="journal article" date="2022" name="G3 (Bethesda)">
        <title>High quality genome of the basidiomycete yeast Dioszegia hungarica PDD-24b-2 isolated from cloud water.</title>
        <authorList>
            <person name="Jarrige D."/>
            <person name="Haridas S."/>
            <person name="Bleykasten-Grosshans C."/>
            <person name="Joly M."/>
            <person name="Nadalig T."/>
            <person name="Sancelme M."/>
            <person name="Vuilleumier S."/>
            <person name="Grigoriev I.V."/>
            <person name="Amato P."/>
            <person name="Bringel F."/>
        </authorList>
    </citation>
    <scope>NUCLEOTIDE SEQUENCE</scope>
    <source>
        <strain evidence="8">PDD-24b-2</strain>
    </source>
</reference>
<comment type="caution">
    <text evidence="8">The sequence shown here is derived from an EMBL/GenBank/DDBJ whole genome shotgun (WGS) entry which is preliminary data.</text>
</comment>
<dbReference type="InterPro" id="IPR014762">
    <property type="entry name" value="DNA_mismatch_repair_CS"/>
</dbReference>
<dbReference type="SUPFAM" id="SSF54211">
    <property type="entry name" value="Ribosomal protein S5 domain 2-like"/>
    <property type="match status" value="1"/>
</dbReference>
<keyword evidence="5" id="KW-0539">Nucleus</keyword>
<dbReference type="InterPro" id="IPR032189">
    <property type="entry name" value="Mlh1_C"/>
</dbReference>
<evidence type="ECO:0000256" key="4">
    <source>
        <dbReference type="ARBA" id="ARBA00023204"/>
    </source>
</evidence>
<evidence type="ECO:0000256" key="3">
    <source>
        <dbReference type="ARBA" id="ARBA00022763"/>
    </source>
</evidence>
<dbReference type="Pfam" id="PF13589">
    <property type="entry name" value="HATPase_c_3"/>
    <property type="match status" value="1"/>
</dbReference>
<dbReference type="PROSITE" id="PS00058">
    <property type="entry name" value="DNA_MISMATCH_REPAIR_1"/>
    <property type="match status" value="1"/>
</dbReference>
<dbReference type="SUPFAM" id="SSF55874">
    <property type="entry name" value="ATPase domain of HSP90 chaperone/DNA topoisomerase II/histidine kinase"/>
    <property type="match status" value="1"/>
</dbReference>
<dbReference type="GO" id="GO:0006298">
    <property type="term" value="P:mismatch repair"/>
    <property type="evidence" value="ECO:0007669"/>
    <property type="project" value="InterPro"/>
</dbReference>
<dbReference type="GO" id="GO:0030983">
    <property type="term" value="F:mismatched DNA binding"/>
    <property type="evidence" value="ECO:0007669"/>
    <property type="project" value="InterPro"/>
</dbReference>
<comment type="subcellular location">
    <subcellularLocation>
        <location evidence="1">Nucleus</location>
    </subcellularLocation>
</comment>
<feature type="compositionally biased region" description="Low complexity" evidence="6">
    <location>
        <begin position="373"/>
        <end position="388"/>
    </location>
</feature>